<dbReference type="EMBL" id="MUGV01000001">
    <property type="protein sequence ID" value="OXA82589.1"/>
    <property type="molecule type" value="Genomic_DNA"/>
</dbReference>
<protein>
    <recommendedName>
        <fullName evidence="7">AlgX/AlgJ SGNH hydrolase-like domain-containing protein</fullName>
    </recommendedName>
</protein>
<evidence type="ECO:0000259" key="7">
    <source>
        <dbReference type="Pfam" id="PF16822"/>
    </source>
</evidence>
<evidence type="ECO:0000256" key="2">
    <source>
        <dbReference type="ARBA" id="ARBA00005182"/>
    </source>
</evidence>
<gene>
    <name evidence="8" type="ORF">B0A65_00900</name>
</gene>
<evidence type="ECO:0000256" key="6">
    <source>
        <dbReference type="ARBA" id="ARBA00022841"/>
    </source>
</evidence>
<keyword evidence="4" id="KW-0732">Signal</keyword>
<dbReference type="Pfam" id="PF16822">
    <property type="entry name" value="ALGX"/>
    <property type="match status" value="1"/>
</dbReference>
<keyword evidence="5" id="KW-0574">Periplasm</keyword>
<dbReference type="InterPro" id="IPR031811">
    <property type="entry name" value="ALGX/ALGJ_SGNH-like"/>
</dbReference>
<comment type="pathway">
    <text evidence="2">Glycan biosynthesis; alginate biosynthesis.</text>
</comment>
<keyword evidence="3" id="KW-0808">Transferase</keyword>
<keyword evidence="9" id="KW-1185">Reference proteome</keyword>
<dbReference type="Proteomes" id="UP000198382">
    <property type="component" value="Unassembled WGS sequence"/>
</dbReference>
<feature type="domain" description="AlgX/AlgJ SGNH hydrolase-like" evidence="7">
    <location>
        <begin position="233"/>
        <end position="342"/>
    </location>
</feature>
<name>A0ABX4BX75_FLAFR</name>
<keyword evidence="6" id="KW-0016">Alginate biosynthesis</keyword>
<dbReference type="SUPFAM" id="SSF52266">
    <property type="entry name" value="SGNH hydrolase"/>
    <property type="match status" value="1"/>
</dbReference>
<evidence type="ECO:0000256" key="1">
    <source>
        <dbReference type="ARBA" id="ARBA00004418"/>
    </source>
</evidence>
<evidence type="ECO:0000313" key="8">
    <source>
        <dbReference type="EMBL" id="OXA82589.1"/>
    </source>
</evidence>
<accession>A0ABX4BX75</accession>
<evidence type="ECO:0000256" key="4">
    <source>
        <dbReference type="ARBA" id="ARBA00022729"/>
    </source>
</evidence>
<comment type="subcellular location">
    <subcellularLocation>
        <location evidence="1">Periplasm</location>
    </subcellularLocation>
</comment>
<sequence>MKKFIFKTSLFVVPFAFLYVITSLFYSSSECPDLIRLGCFPNVFKECRNVFHDEFTRKIYFNKFSKRNNKTEKILTIGDSFSEQGNYGYTNYLAEKYGVLHMDRFISGNQIQTLYELLNGDFFEKQNIEYVILENVERSFVSNAKKIDSSKVMMTSQLDNLVRNRKLSKEDDADAFFSKKTIQFPFSMFRYYFSQNYLSNRYVYNVVLTRDDLFSIKENNLLFVYKDLSCLEENNDVVEVQKLNNVLNDLSNKLRGKKIKLIVLPAPDKYDLYYDYIADKTIFPRPLFFNHLGNLKKNYVYIDSKKILSAELESKKDIYFYDDTHWSPVASKIIVEEIKKAIN</sequence>
<evidence type="ECO:0000256" key="3">
    <source>
        <dbReference type="ARBA" id="ARBA00022679"/>
    </source>
</evidence>
<dbReference type="RefSeq" id="WP_074660742.1">
    <property type="nucleotide sequence ID" value="NZ_MUGV01000001.1"/>
</dbReference>
<reference evidence="8 9" key="1">
    <citation type="submission" date="2016-11" db="EMBL/GenBank/DDBJ databases">
        <title>Whole genomes of Flavobacteriaceae.</title>
        <authorList>
            <person name="Stine C."/>
            <person name="Li C."/>
            <person name="Tadesse D."/>
        </authorList>
    </citation>
    <scope>NUCLEOTIDE SEQUENCE [LARGE SCALE GENOMIC DNA]</scope>
    <source>
        <strain evidence="8 9">DSM 15937</strain>
    </source>
</reference>
<evidence type="ECO:0000313" key="9">
    <source>
        <dbReference type="Proteomes" id="UP000198382"/>
    </source>
</evidence>
<evidence type="ECO:0000256" key="5">
    <source>
        <dbReference type="ARBA" id="ARBA00022764"/>
    </source>
</evidence>
<proteinExistence type="predicted"/>
<comment type="caution">
    <text evidence="8">The sequence shown here is derived from an EMBL/GenBank/DDBJ whole genome shotgun (WGS) entry which is preliminary data.</text>
</comment>
<organism evidence="8 9">
    <name type="scientific">Flavobacterium frigidimaris</name>
    <dbReference type="NCBI Taxonomy" id="262320"/>
    <lineage>
        <taxon>Bacteria</taxon>
        <taxon>Pseudomonadati</taxon>
        <taxon>Bacteroidota</taxon>
        <taxon>Flavobacteriia</taxon>
        <taxon>Flavobacteriales</taxon>
        <taxon>Flavobacteriaceae</taxon>
        <taxon>Flavobacterium</taxon>
    </lineage>
</organism>